<name>A0A672L7X9_SINGR</name>
<keyword evidence="10" id="KW-1185">Reference proteome</keyword>
<dbReference type="PANTHER" id="PTHR12904:SF23">
    <property type="entry name" value="PROTEIN ZER-1 HOMOLOG"/>
    <property type="match status" value="1"/>
</dbReference>
<proteinExistence type="inferred from homology"/>
<feature type="domain" description="Protein zer-1 homolog-like C-terminal" evidence="7">
    <location>
        <begin position="404"/>
        <end position="759"/>
    </location>
</feature>
<dbReference type="GO" id="GO:0031462">
    <property type="term" value="C:Cul2-RING ubiquitin ligase complex"/>
    <property type="evidence" value="ECO:0007669"/>
    <property type="project" value="TreeGrafter"/>
</dbReference>
<dbReference type="SMART" id="SM00185">
    <property type="entry name" value="ARM"/>
    <property type="match status" value="3"/>
</dbReference>
<dbReference type="InterPro" id="IPR016024">
    <property type="entry name" value="ARM-type_fold"/>
</dbReference>
<evidence type="ECO:0000256" key="2">
    <source>
        <dbReference type="ARBA" id="ARBA00022614"/>
    </source>
</evidence>
<dbReference type="Pfam" id="PF22964">
    <property type="entry name" value="ZER1-like_2nd"/>
    <property type="match status" value="1"/>
</dbReference>
<dbReference type="Ensembl" id="ENSSGRT00000020049.1">
    <property type="protein sequence ID" value="ENSSGRP00000018559.1"/>
    <property type="gene ID" value="ENSSGRG00000010452.1"/>
</dbReference>
<evidence type="ECO:0000256" key="6">
    <source>
        <dbReference type="ARBA" id="ARBA00081214"/>
    </source>
</evidence>
<reference evidence="9" key="1">
    <citation type="submission" date="2025-08" db="UniProtKB">
        <authorList>
            <consortium name="Ensembl"/>
        </authorList>
    </citation>
    <scope>IDENTIFICATION</scope>
</reference>
<evidence type="ECO:0000313" key="9">
    <source>
        <dbReference type="Ensembl" id="ENSSGRP00000018559.1"/>
    </source>
</evidence>
<sequence length="769" mass="88325">MASKAGDDPDSLMSLCSVFCLKNLRRTMCFSGEQNRLQLRPDVFLPGEICDRLVNEYMDLLHTDSDFEPQDGFFQLFSEPRSTRLTRLQLREDLVRDRDLEAIGKQDLMELHLTCCNRLTARSLRTLCSFKHSLRSLSVFGCSSIFFRKSGAPLAYDEEDLEEQRHTVDLDFSFQGFNRLRLLNLGGLRAELDVETLLRPLPALTSLDLSSVHLPRPAFLTQWSERLASLVLYNLELTEELIHTVLQMSRLRHLDISRENQRTSKFKMTRKILSSIVQSLVDLVSLDISGHIMLDNCTVPAYCIHSLSHTHTHATLSHTHTHTHTCSHTRNTLSHTHTHTHTLTCSHTHVTGSKNEDQILNAIEAYTDQRPELAHRAINQLFDIARIQHCSQLLRALQLVIAALKTHKYDKSIQVTGSAALFYLTNTEYRSDQSIRLRRQVIQVVLNGMEHYQEVTVQRNCCLTLCNFSIPEELEFQYHRVNLLLLKILEPARQDESIQRIAVHLCNALVCQVDNDHKEAVGKMGFVKTMLNLIQKKLQDGMCDQVMEFSWSALWNITDETPDNCQMFLECNGMNLFLDCLKEFPDKQELHRNMLGLLGNVAEVKALRPQLLTKQFITVFSELLDSKADGIEVSYNACGVLSHIMFDGPEVWTMEEPRRTHVMDTMWAAIQSWDVTSRRNINYRSFEPILRLLPQSGAPVSQHWATWALYNLVSVYPGKYCPLLIKEGGVILLQKVLELESSHQETKDMARKVMEQCENFKEDPMDTSR</sequence>
<feature type="domain" description="Zer-1-like leucine-rich repeats region" evidence="8">
    <location>
        <begin position="196"/>
        <end position="299"/>
    </location>
</feature>
<evidence type="ECO:0000259" key="8">
    <source>
        <dbReference type="Pfam" id="PF25013"/>
    </source>
</evidence>
<dbReference type="Proteomes" id="UP000472262">
    <property type="component" value="Unassembled WGS sequence"/>
</dbReference>
<dbReference type="InterPro" id="IPR056845">
    <property type="entry name" value="LRR_Zer-1"/>
</dbReference>
<evidence type="ECO:0000256" key="1">
    <source>
        <dbReference type="ARBA" id="ARBA00009420"/>
    </source>
</evidence>
<gene>
    <name evidence="9" type="primary">zer1</name>
</gene>
<dbReference type="InterPro" id="IPR000225">
    <property type="entry name" value="Armadillo"/>
</dbReference>
<dbReference type="AlphaFoldDB" id="A0A672L7X9"/>
<dbReference type="Pfam" id="PF25013">
    <property type="entry name" value="LRR_Zer-1"/>
    <property type="match status" value="1"/>
</dbReference>
<dbReference type="Gene3D" id="3.80.10.10">
    <property type="entry name" value="Ribonuclease Inhibitor"/>
    <property type="match status" value="2"/>
</dbReference>
<accession>A0A672L7X9</accession>
<keyword evidence="3" id="KW-0677">Repeat</keyword>
<dbReference type="PANTHER" id="PTHR12904">
    <property type="match status" value="1"/>
</dbReference>
<protein>
    <recommendedName>
        <fullName evidence="5">Protein zer-1 homolog</fullName>
    </recommendedName>
    <alternativeName>
        <fullName evidence="6">Zyg-11 homolog B-like protein</fullName>
    </alternativeName>
</protein>
<dbReference type="Gene3D" id="1.25.10.10">
    <property type="entry name" value="Leucine-rich Repeat Variant"/>
    <property type="match status" value="1"/>
</dbReference>
<dbReference type="InterPro" id="IPR055142">
    <property type="entry name" value="ZER1-like_C"/>
</dbReference>
<dbReference type="InterPro" id="IPR032675">
    <property type="entry name" value="LRR_dom_sf"/>
</dbReference>
<keyword evidence="4" id="KW-0833">Ubl conjugation pathway</keyword>
<organism evidence="9 10">
    <name type="scientific">Sinocyclocheilus grahami</name>
    <name type="common">Dianchi golden-line fish</name>
    <name type="synonym">Barbus grahami</name>
    <dbReference type="NCBI Taxonomy" id="75366"/>
    <lineage>
        <taxon>Eukaryota</taxon>
        <taxon>Metazoa</taxon>
        <taxon>Chordata</taxon>
        <taxon>Craniata</taxon>
        <taxon>Vertebrata</taxon>
        <taxon>Euteleostomi</taxon>
        <taxon>Actinopterygii</taxon>
        <taxon>Neopterygii</taxon>
        <taxon>Teleostei</taxon>
        <taxon>Ostariophysi</taxon>
        <taxon>Cypriniformes</taxon>
        <taxon>Cyprinidae</taxon>
        <taxon>Cyprininae</taxon>
        <taxon>Sinocyclocheilus</taxon>
    </lineage>
</organism>
<evidence type="ECO:0000313" key="10">
    <source>
        <dbReference type="Proteomes" id="UP000472262"/>
    </source>
</evidence>
<dbReference type="SUPFAM" id="SSF52047">
    <property type="entry name" value="RNI-like"/>
    <property type="match status" value="1"/>
</dbReference>
<dbReference type="InterPro" id="IPR011989">
    <property type="entry name" value="ARM-like"/>
</dbReference>
<evidence type="ECO:0000256" key="4">
    <source>
        <dbReference type="ARBA" id="ARBA00022786"/>
    </source>
</evidence>
<dbReference type="FunFam" id="1.25.10.10:FF:000111">
    <property type="entry name" value="Protein zer-1 homolog"/>
    <property type="match status" value="1"/>
</dbReference>
<comment type="similarity">
    <text evidence="1">Belongs to the zyg-11 family.</text>
</comment>
<dbReference type="GO" id="GO:0048513">
    <property type="term" value="P:animal organ development"/>
    <property type="evidence" value="ECO:0007669"/>
    <property type="project" value="UniProtKB-ARBA"/>
</dbReference>
<keyword evidence="2" id="KW-0433">Leucine-rich repeat</keyword>
<reference evidence="9" key="2">
    <citation type="submission" date="2025-09" db="UniProtKB">
        <authorList>
            <consortium name="Ensembl"/>
        </authorList>
    </citation>
    <scope>IDENTIFICATION</scope>
</reference>
<evidence type="ECO:0000259" key="7">
    <source>
        <dbReference type="Pfam" id="PF22964"/>
    </source>
</evidence>
<evidence type="ECO:0000256" key="3">
    <source>
        <dbReference type="ARBA" id="ARBA00022737"/>
    </source>
</evidence>
<dbReference type="InterPro" id="IPR051341">
    <property type="entry name" value="Zyg-11_UBL_adapter"/>
</dbReference>
<evidence type="ECO:0000256" key="5">
    <source>
        <dbReference type="ARBA" id="ARBA00067612"/>
    </source>
</evidence>
<dbReference type="SUPFAM" id="SSF48371">
    <property type="entry name" value="ARM repeat"/>
    <property type="match status" value="1"/>
</dbReference>